<reference evidence="1" key="1">
    <citation type="submission" date="2019-09" db="EMBL/GenBank/DDBJ databases">
        <authorList>
            <person name="Needham M D."/>
        </authorList>
    </citation>
    <scope>NUCLEOTIDE SEQUENCE</scope>
</reference>
<accession>A0A5E8CLF5</accession>
<evidence type="ECO:0000313" key="1">
    <source>
        <dbReference type="EMBL" id="VVU94815.1"/>
    </source>
</evidence>
<dbReference type="AlphaFoldDB" id="A0A5E8CLF5"/>
<sequence length="336" mass="39280">MSSIQGKDYKSLYLKYKSKYLQAKKESHSKNCQDHDLDPKACQENPNCEWDFRRICLTKGKAVKMPDDPAGLVGSYLSTSNTRNIFLLNEINKNLEEAMKFAQKGNRLLTKNKIDKINELTTQVENYPLEKNIEVTEKIINIMDVLNKNEEEFLIKTIEEKLSKPNPIRLYVKPYIESLKNINYKKAQEFEAEFKKEQPEVKKDNETIKKEIARMIQKLRIAKRNKSTILFSSIISKLENLIKSPDITIEERITFEQEINSIKLIDEATVNESLKQDISNKLEKTRDLAFKGNTETMNSMIKIIMSRIKKLQTEDPEYYQKVIQEIDNIKQVSKEI</sequence>
<organism evidence="1">
    <name type="scientific">seawater metagenome</name>
    <dbReference type="NCBI Taxonomy" id="1561972"/>
    <lineage>
        <taxon>unclassified sequences</taxon>
        <taxon>metagenomes</taxon>
        <taxon>ecological metagenomes</taxon>
    </lineage>
</organism>
<gene>
    <name evidence="1" type="ORF">CPAV1605_540</name>
</gene>
<protein>
    <submittedName>
        <fullName evidence="1">Uncharacterized protein</fullName>
    </submittedName>
</protein>
<proteinExistence type="predicted"/>
<name>A0A5E8CLF5_9ZZZZ</name>
<dbReference type="EMBL" id="CABVLZ010000002">
    <property type="protein sequence ID" value="VVU94815.1"/>
    <property type="molecule type" value="Genomic_DNA"/>
</dbReference>